<feature type="repeat" description="WD" evidence="3">
    <location>
        <begin position="905"/>
        <end position="946"/>
    </location>
</feature>
<dbReference type="Gene3D" id="3.40.50.300">
    <property type="entry name" value="P-loop containing nucleotide triphosphate hydrolases"/>
    <property type="match status" value="1"/>
</dbReference>
<feature type="repeat" description="WD" evidence="3">
    <location>
        <begin position="947"/>
        <end position="988"/>
    </location>
</feature>
<proteinExistence type="predicted"/>
<feature type="repeat" description="WD" evidence="3">
    <location>
        <begin position="1409"/>
        <end position="1450"/>
    </location>
</feature>
<protein>
    <submittedName>
        <fullName evidence="5">WD40 repeat-like protein</fullName>
    </submittedName>
</protein>
<dbReference type="eggNOG" id="KOG0271">
    <property type="taxonomic scope" value="Eukaryota"/>
</dbReference>
<keyword evidence="2" id="KW-0677">Repeat</keyword>
<dbReference type="InterPro" id="IPR019775">
    <property type="entry name" value="WD40_repeat_CS"/>
</dbReference>
<evidence type="ECO:0000256" key="1">
    <source>
        <dbReference type="ARBA" id="ARBA00022574"/>
    </source>
</evidence>
<dbReference type="Pfam" id="PF25173">
    <property type="entry name" value="Beta-prop_WDR3_1st"/>
    <property type="match status" value="2"/>
</dbReference>
<feature type="repeat" description="WD" evidence="3">
    <location>
        <begin position="989"/>
        <end position="1030"/>
    </location>
</feature>
<dbReference type="PRINTS" id="PR00320">
    <property type="entry name" value="GPROTEINBRPT"/>
</dbReference>
<name>R7RXE7_STEHR</name>
<accession>R7RXE7</accession>
<dbReference type="RefSeq" id="XP_007311456.1">
    <property type="nucleotide sequence ID" value="XM_007311394.1"/>
</dbReference>
<evidence type="ECO:0000313" key="6">
    <source>
        <dbReference type="Proteomes" id="UP000053927"/>
    </source>
</evidence>
<sequence length="1592" mass="175412">MHRTKNKDATNTKRPTSRFSRFIDRILPSGRFPSRGLSLTTGTVPSTAPTVAGRDSVIATQSIEQGGTFSESESVPSERMASPAKDIPLMPTVEEARAEQAHSRAYLNMMRTCGALVHVLKAVEPFLEGTPFRTPLAVLTAIADVVETVNDTSDSAEDTLDTISRRLTVIENALTTRQHLGKELSTRIDKFANFLVQRAVEIQGIRGTSAWIKVSESEDHKKKITEVVRRIQDYTTDFSIEVMLAIERDTKSILELLKLDKWLRAPAAMYRTDEDAPVRRHCTEGTRTGVLERIKTWATDTSPSSPHIFCLTGMAGTGKSTIAYTICREFDRENSRCALGASFFCSRQSRDLCKLGNLVPTVACQLARHSSSFGATLLDADPFAYYSSSEQMDHLLIGPWQRSKGDRPEELPPTLIVIDALDEIDQEGGHTLLKSLIDVVKKTGSGMRGIKFLTTSRPHPDIVTASESLSHDSVYRLEEIKEQDGRADILKYLDECLPELKTSSRDKINALADLSGGLFIYAATAVHLIAPPLPAPRLSKAEQNFMLSRIIRGSNRLTPDSDRLPIDVLYLQIVRDCIGSDKAHYMPFRLTILHGIACARQPLSVNVLSELVSEASEHDHRDTVRQVVEALYAVVYISNDRVYMYHKSFSDFIFDSERCTPQLACKREISHGILARGCFRVMDQSLRFNICNLPSSFLLDSEVDNLAQSLEENVHSIDGLTYVCRYWWSHLIEVVPSASQEVQSLLDKLVVFSEEKVLFWIEVMNLLRAKGDCRNGVDAVMRWLNKAAVTELQMIWTAVSKLIKSFLMTRASLSTAHLYISCLASVLATNYRVPDTWRVHFPGLPKLSRAEVNNYSSDLVVMKTESAVSSVAFSPDGMRIVSGLYDSENSVCIWDVSTGEKVQKLKGYTRLVTSVAFSPNGKCIILGSEDNSMRIWDVSTGEVVKELRGHTASVQSVAFSSDGMYIISGSGDHSVRIWDTSTGEEVQKLEGHTHTVFSAAFSPDGMHIVSCSGDRSVRIWDVSTGKEVQKLEGHTHTVFSAAFSPDGMHIVSCSGDRSVRIWDVSTGEEVQKLDGHTDSVQSVGFSTDGNRIISGSSDHSVRIWDVSTGEEVYMLQSRAELPKAVAFSIDGVYIVSGWQDGRMKIWDISTGEGSQNLKGPNSQVLSVGFSSDGTHIVSGSADRSVRIWDASTGEEVQKLDGHTDPVRSVGFSSDGIHVVSGSDDHSIRIWDVSMGEEVQKLRGHTDWVNSVAFSPDGIHIVSSSTDKLVCIWDTTTGEEVQKLKGHTGWVNSVTFSSDGMHIVSGSGDESVRIWNASTGEEVQKFQGHTHWVRSVAFSPNGVHIVSGSNDESVRIWDTSTGEEVLKLRGHTSRVNSVAFSPDGIHIVSGSDDWSVRIWDASTGVQVQRLEGHTSWVNSVAFSSDGTRIVSGSSDESVRIWDVSTGGEVQELKGHPVSVNPVAFCSNETCIVPDSKDLVRTSDPWTGQQFQQLDWKPGADGWVIANTSQDRLLWLPSYLHGSLRTKHCRLVISGKGSTTLDFSSACLGPDWKNCYNPTSSNGDKHQSHPVSQTLTRIRGKAIESGKEQVKGGL</sequence>
<dbReference type="eggNOG" id="KOG0272">
    <property type="taxonomic scope" value="Eukaryota"/>
</dbReference>
<dbReference type="eggNOG" id="KOG0263">
    <property type="taxonomic scope" value="Eukaryota"/>
</dbReference>
<dbReference type="SUPFAM" id="SSF52540">
    <property type="entry name" value="P-loop containing nucleoside triphosphate hydrolases"/>
    <property type="match status" value="1"/>
</dbReference>
<feature type="repeat" description="WD" evidence="3">
    <location>
        <begin position="1115"/>
        <end position="1156"/>
    </location>
</feature>
<dbReference type="KEGG" id="shs:STEHIDRAFT_173118"/>
<dbReference type="InterPro" id="IPR015943">
    <property type="entry name" value="WD40/YVTN_repeat-like_dom_sf"/>
</dbReference>
<dbReference type="InterPro" id="IPR020472">
    <property type="entry name" value="WD40_PAC1"/>
</dbReference>
<dbReference type="GeneID" id="18804215"/>
<feature type="repeat" description="WD" evidence="3">
    <location>
        <begin position="1031"/>
        <end position="1072"/>
    </location>
</feature>
<dbReference type="Pfam" id="PF00400">
    <property type="entry name" value="WD40"/>
    <property type="match status" value="4"/>
</dbReference>
<dbReference type="Proteomes" id="UP000053927">
    <property type="component" value="Unassembled WGS sequence"/>
</dbReference>
<reference evidence="6" key="1">
    <citation type="journal article" date="2012" name="Science">
        <title>The Paleozoic origin of enzymatic lignin decomposition reconstructed from 31 fungal genomes.</title>
        <authorList>
            <person name="Floudas D."/>
            <person name="Binder M."/>
            <person name="Riley R."/>
            <person name="Barry K."/>
            <person name="Blanchette R.A."/>
            <person name="Henrissat B."/>
            <person name="Martinez A.T."/>
            <person name="Otillar R."/>
            <person name="Spatafora J.W."/>
            <person name="Yadav J.S."/>
            <person name="Aerts A."/>
            <person name="Benoit I."/>
            <person name="Boyd A."/>
            <person name="Carlson A."/>
            <person name="Copeland A."/>
            <person name="Coutinho P.M."/>
            <person name="de Vries R.P."/>
            <person name="Ferreira P."/>
            <person name="Findley K."/>
            <person name="Foster B."/>
            <person name="Gaskell J."/>
            <person name="Glotzer D."/>
            <person name="Gorecki P."/>
            <person name="Heitman J."/>
            <person name="Hesse C."/>
            <person name="Hori C."/>
            <person name="Igarashi K."/>
            <person name="Jurgens J.A."/>
            <person name="Kallen N."/>
            <person name="Kersten P."/>
            <person name="Kohler A."/>
            <person name="Kuees U."/>
            <person name="Kumar T.K.A."/>
            <person name="Kuo A."/>
            <person name="LaButti K."/>
            <person name="Larrondo L.F."/>
            <person name="Lindquist E."/>
            <person name="Ling A."/>
            <person name="Lombard V."/>
            <person name="Lucas S."/>
            <person name="Lundell T."/>
            <person name="Martin R."/>
            <person name="McLaughlin D.J."/>
            <person name="Morgenstern I."/>
            <person name="Morin E."/>
            <person name="Murat C."/>
            <person name="Nagy L.G."/>
            <person name="Nolan M."/>
            <person name="Ohm R.A."/>
            <person name="Patyshakuliyeva A."/>
            <person name="Rokas A."/>
            <person name="Ruiz-Duenas F.J."/>
            <person name="Sabat G."/>
            <person name="Salamov A."/>
            <person name="Samejima M."/>
            <person name="Schmutz J."/>
            <person name="Slot J.C."/>
            <person name="St John F."/>
            <person name="Stenlid J."/>
            <person name="Sun H."/>
            <person name="Sun S."/>
            <person name="Syed K."/>
            <person name="Tsang A."/>
            <person name="Wiebenga A."/>
            <person name="Young D."/>
            <person name="Pisabarro A."/>
            <person name="Eastwood D.C."/>
            <person name="Martin F."/>
            <person name="Cullen D."/>
            <person name="Grigoriev I.V."/>
            <person name="Hibbett D.S."/>
        </authorList>
    </citation>
    <scope>NUCLEOTIDE SEQUENCE [LARGE SCALE GENOMIC DNA]</scope>
    <source>
        <strain evidence="6">FP-91666</strain>
    </source>
</reference>
<dbReference type="Gene3D" id="2.130.10.10">
    <property type="entry name" value="YVTN repeat-like/Quinoprotein amine dehydrogenase"/>
    <property type="match status" value="5"/>
</dbReference>
<keyword evidence="1 3" id="KW-0853">WD repeat</keyword>
<dbReference type="SUPFAM" id="SSF50998">
    <property type="entry name" value="Quinoprotein alcohol dehydrogenase-like"/>
    <property type="match status" value="1"/>
</dbReference>
<dbReference type="SUPFAM" id="SSF50978">
    <property type="entry name" value="WD40 repeat-like"/>
    <property type="match status" value="2"/>
</dbReference>
<dbReference type="CDD" id="cd00200">
    <property type="entry name" value="WD40"/>
    <property type="match status" value="2"/>
</dbReference>
<feature type="repeat" description="WD" evidence="3">
    <location>
        <begin position="1283"/>
        <end position="1324"/>
    </location>
</feature>
<dbReference type="SMART" id="SM00320">
    <property type="entry name" value="WD40"/>
    <property type="match status" value="14"/>
</dbReference>
<dbReference type="InterPro" id="IPR027417">
    <property type="entry name" value="P-loop_NTPase"/>
</dbReference>
<dbReference type="PROSITE" id="PS50294">
    <property type="entry name" value="WD_REPEATS_REGION"/>
    <property type="match status" value="13"/>
</dbReference>
<dbReference type="PANTHER" id="PTHR22847">
    <property type="entry name" value="WD40 REPEAT PROTEIN"/>
    <property type="match status" value="1"/>
</dbReference>
<feature type="repeat" description="WD" evidence="3">
    <location>
        <begin position="1325"/>
        <end position="1366"/>
    </location>
</feature>
<evidence type="ECO:0000259" key="4">
    <source>
        <dbReference type="PROSITE" id="PS50837"/>
    </source>
</evidence>
<evidence type="ECO:0000256" key="2">
    <source>
        <dbReference type="ARBA" id="ARBA00022737"/>
    </source>
</evidence>
<feature type="repeat" description="WD" evidence="3">
    <location>
        <begin position="1073"/>
        <end position="1114"/>
    </location>
</feature>
<dbReference type="EMBL" id="JH687404">
    <property type="protein sequence ID" value="EIM79503.1"/>
    <property type="molecule type" value="Genomic_DNA"/>
</dbReference>
<keyword evidence="6" id="KW-1185">Reference proteome</keyword>
<feature type="domain" description="NACHT" evidence="4">
    <location>
        <begin position="307"/>
        <end position="458"/>
    </location>
</feature>
<evidence type="ECO:0000256" key="3">
    <source>
        <dbReference type="PROSITE-ProRule" id="PRU00221"/>
    </source>
</evidence>
<dbReference type="InterPro" id="IPR036322">
    <property type="entry name" value="WD40_repeat_dom_sf"/>
</dbReference>
<dbReference type="OrthoDB" id="3266532at2759"/>
<dbReference type="PANTHER" id="PTHR22847:SF637">
    <property type="entry name" value="WD REPEAT DOMAIN 5B"/>
    <property type="match status" value="1"/>
</dbReference>
<feature type="repeat" description="WD" evidence="3">
    <location>
        <begin position="1241"/>
        <end position="1282"/>
    </location>
</feature>
<evidence type="ECO:0000313" key="5">
    <source>
        <dbReference type="EMBL" id="EIM79503.1"/>
    </source>
</evidence>
<dbReference type="Pfam" id="PF24883">
    <property type="entry name" value="NPHP3_N"/>
    <property type="match status" value="1"/>
</dbReference>
<dbReference type="OMA" id="GWVIANT"/>
<dbReference type="InterPro" id="IPR018391">
    <property type="entry name" value="PQQ_b-propeller_rpt"/>
</dbReference>
<feature type="repeat" description="WD" evidence="3">
    <location>
        <begin position="1199"/>
        <end position="1240"/>
    </location>
</feature>
<dbReference type="PROSITE" id="PS50837">
    <property type="entry name" value="NACHT"/>
    <property type="match status" value="1"/>
</dbReference>
<gene>
    <name evidence="5" type="ORF">STEHIDRAFT_173118</name>
</gene>
<feature type="repeat" description="WD" evidence="3">
    <location>
        <begin position="1157"/>
        <end position="1198"/>
    </location>
</feature>
<dbReference type="InterPro" id="IPR011047">
    <property type="entry name" value="Quinoprotein_ADH-like_sf"/>
</dbReference>
<dbReference type="GO" id="GO:1990234">
    <property type="term" value="C:transferase complex"/>
    <property type="evidence" value="ECO:0007669"/>
    <property type="project" value="UniProtKB-ARBA"/>
</dbReference>
<dbReference type="InterPro" id="IPR056884">
    <property type="entry name" value="NPHP3-like_N"/>
</dbReference>
<dbReference type="SMART" id="SM00564">
    <property type="entry name" value="PQQ"/>
    <property type="match status" value="9"/>
</dbReference>
<organism evidence="5 6">
    <name type="scientific">Stereum hirsutum (strain FP-91666)</name>
    <name type="common">White-rot fungus</name>
    <dbReference type="NCBI Taxonomy" id="721885"/>
    <lineage>
        <taxon>Eukaryota</taxon>
        <taxon>Fungi</taxon>
        <taxon>Dikarya</taxon>
        <taxon>Basidiomycota</taxon>
        <taxon>Agaricomycotina</taxon>
        <taxon>Agaricomycetes</taxon>
        <taxon>Russulales</taxon>
        <taxon>Stereaceae</taxon>
        <taxon>Stereum</taxon>
    </lineage>
</organism>
<feature type="repeat" description="WD" evidence="3">
    <location>
        <begin position="1367"/>
        <end position="1408"/>
    </location>
</feature>
<dbReference type="PROSITE" id="PS50082">
    <property type="entry name" value="WD_REPEATS_2"/>
    <property type="match status" value="13"/>
</dbReference>
<dbReference type="PROSITE" id="PS00678">
    <property type="entry name" value="WD_REPEATS_1"/>
    <property type="match status" value="13"/>
</dbReference>
<dbReference type="InterPro" id="IPR001680">
    <property type="entry name" value="WD40_rpt"/>
</dbReference>
<dbReference type="InterPro" id="IPR007111">
    <property type="entry name" value="NACHT_NTPase"/>
</dbReference>